<comment type="caution">
    <text evidence="1">The sequence shown here is derived from an EMBL/GenBank/DDBJ whole genome shotgun (WGS) entry which is preliminary data.</text>
</comment>
<gene>
    <name evidence="1" type="ORF">GX51_00390</name>
</gene>
<dbReference type="STRING" id="2060905.A0A2B7XL94"/>
<dbReference type="AlphaFoldDB" id="A0A2B7XL94"/>
<dbReference type="OrthoDB" id="5372935at2759"/>
<dbReference type="InterPro" id="IPR038883">
    <property type="entry name" value="AN11006-like"/>
</dbReference>
<keyword evidence="2" id="KW-1185">Reference proteome</keyword>
<organism evidence="1 2">
    <name type="scientific">Blastomyces parvus</name>
    <dbReference type="NCBI Taxonomy" id="2060905"/>
    <lineage>
        <taxon>Eukaryota</taxon>
        <taxon>Fungi</taxon>
        <taxon>Dikarya</taxon>
        <taxon>Ascomycota</taxon>
        <taxon>Pezizomycotina</taxon>
        <taxon>Eurotiomycetes</taxon>
        <taxon>Eurotiomycetidae</taxon>
        <taxon>Onygenales</taxon>
        <taxon>Ajellomycetaceae</taxon>
        <taxon>Blastomyces</taxon>
    </lineage>
</organism>
<protein>
    <submittedName>
        <fullName evidence="1">Uncharacterized protein</fullName>
    </submittedName>
</protein>
<sequence>MTSSRIYTLPAVERHAKSPLLGLPRELRDIIYTLTLVEPRKWARRHNAFCPFGQRNSDLPETPPFVTSTLCSCARRRCLGLLLANRQISTEATPIFWQENIFTFDTAKIFVANVGDGMTDKNRNLIRHVVIAEPRDAPTVQDQPCAPIVHEAWKYLRACQNLRTLKTDWFMIVSSGNILNMRSTHQFLQRFTLCQLSRFVNVSDRRDGARKGILFAEINQELSLELQQQGEVVAARTGFEQLTSRALRSLRINCITPVDWYFSTYARLFHGMYHAVSGSLDQATCDHRFTYANGAEMVIPIYGLRNSKATRMAYARERRLHETSCKIHGLPTVQEARAVILAKEARKKRDQESRRRYEAAVKKYGAEMRWHKRARRIEDPRIIDRYANRQAKALERPRTLRRTAERLRKRIELTHGSDGIWK</sequence>
<name>A0A2B7XL94_9EURO</name>
<evidence type="ECO:0000313" key="2">
    <source>
        <dbReference type="Proteomes" id="UP000224080"/>
    </source>
</evidence>
<accession>A0A2B7XL94</accession>
<dbReference type="PANTHER" id="PTHR42085">
    <property type="entry name" value="F-BOX DOMAIN-CONTAINING PROTEIN"/>
    <property type="match status" value="1"/>
</dbReference>
<dbReference type="EMBL" id="PDNC01000003">
    <property type="protein sequence ID" value="PGH09710.1"/>
    <property type="molecule type" value="Genomic_DNA"/>
</dbReference>
<dbReference type="PANTHER" id="PTHR42085:SF2">
    <property type="entry name" value="F-BOX DOMAIN-CONTAINING PROTEIN"/>
    <property type="match status" value="1"/>
</dbReference>
<evidence type="ECO:0000313" key="1">
    <source>
        <dbReference type="EMBL" id="PGH09710.1"/>
    </source>
</evidence>
<proteinExistence type="predicted"/>
<reference evidence="1 2" key="1">
    <citation type="submission" date="2017-10" db="EMBL/GenBank/DDBJ databases">
        <title>Comparative genomics in systemic dimorphic fungi from Ajellomycetaceae.</title>
        <authorList>
            <person name="Munoz J.F."/>
            <person name="Mcewen J.G."/>
            <person name="Clay O.K."/>
            <person name="Cuomo C.A."/>
        </authorList>
    </citation>
    <scope>NUCLEOTIDE SEQUENCE [LARGE SCALE GENOMIC DNA]</scope>
    <source>
        <strain evidence="1 2">UAMH130</strain>
    </source>
</reference>
<dbReference type="Proteomes" id="UP000224080">
    <property type="component" value="Unassembled WGS sequence"/>
</dbReference>